<dbReference type="Proteomes" id="UP001199106">
    <property type="component" value="Unassembled WGS sequence"/>
</dbReference>
<gene>
    <name evidence="1" type="ORF">G6011_09400</name>
</gene>
<dbReference type="AlphaFoldDB" id="A0AAD4IB90"/>
<organism evidence="1 2">
    <name type="scientific">Alternaria panax</name>
    <dbReference type="NCBI Taxonomy" id="48097"/>
    <lineage>
        <taxon>Eukaryota</taxon>
        <taxon>Fungi</taxon>
        <taxon>Dikarya</taxon>
        <taxon>Ascomycota</taxon>
        <taxon>Pezizomycotina</taxon>
        <taxon>Dothideomycetes</taxon>
        <taxon>Pleosporomycetidae</taxon>
        <taxon>Pleosporales</taxon>
        <taxon>Pleosporineae</taxon>
        <taxon>Pleosporaceae</taxon>
        <taxon>Alternaria</taxon>
        <taxon>Alternaria sect. Panax</taxon>
    </lineage>
</organism>
<comment type="caution">
    <text evidence="1">The sequence shown here is derived from an EMBL/GenBank/DDBJ whole genome shotgun (WGS) entry which is preliminary data.</text>
</comment>
<evidence type="ECO:0000313" key="1">
    <source>
        <dbReference type="EMBL" id="KAG9191312.1"/>
    </source>
</evidence>
<protein>
    <submittedName>
        <fullName evidence="1">Uncharacterized protein</fullName>
    </submittedName>
</protein>
<accession>A0AAD4IB90</accession>
<reference evidence="1" key="1">
    <citation type="submission" date="2021-07" db="EMBL/GenBank/DDBJ databases">
        <title>Genome Resource of American Ginseng Black Spot Pathogen Alternaria panax.</title>
        <authorList>
            <person name="Qiu C."/>
            <person name="Wang W."/>
            <person name="Liu Z."/>
        </authorList>
    </citation>
    <scope>NUCLEOTIDE SEQUENCE</scope>
    <source>
        <strain evidence="1">BNCC115425</strain>
    </source>
</reference>
<evidence type="ECO:0000313" key="2">
    <source>
        <dbReference type="Proteomes" id="UP001199106"/>
    </source>
</evidence>
<dbReference type="EMBL" id="JAANER010000004">
    <property type="protein sequence ID" value="KAG9191312.1"/>
    <property type="molecule type" value="Genomic_DNA"/>
</dbReference>
<proteinExistence type="predicted"/>
<keyword evidence="2" id="KW-1185">Reference proteome</keyword>
<name>A0AAD4IB90_9PLEO</name>
<sequence>MPAVNVERRWPLAGESGLDPAGVIALAHLGARTTLLLIVAQIEFINGLLIWAVCRTHRSPHVDGSVNTLSDRERYTNWSRARRKPCVPDLRI</sequence>